<dbReference type="AlphaFoldDB" id="A0A654LYG0"/>
<organism evidence="1 2">
    <name type="scientific">Candidatus Nitrosocosmicus oleophilus</name>
    <dbReference type="NCBI Taxonomy" id="1353260"/>
    <lineage>
        <taxon>Archaea</taxon>
        <taxon>Nitrososphaerota</taxon>
        <taxon>Nitrososphaeria</taxon>
        <taxon>Nitrososphaerales</taxon>
        <taxon>Nitrososphaeraceae</taxon>
        <taxon>Candidatus Nitrosocosmicus</taxon>
    </lineage>
</organism>
<sequence>MKPISIPYKQIVTVCGNGAAGSPSASNYVEKLKGNSSIYSDWKKKIGGPVFYY</sequence>
<dbReference type="RefSeq" id="WP_196815804.1">
    <property type="nucleotide sequence ID" value="NZ_CP012850.1"/>
</dbReference>
<dbReference type="KEGG" id="taa:NMY3_02368"/>
<reference evidence="2" key="1">
    <citation type="submission" date="2015-10" db="EMBL/GenBank/DDBJ databases">
        <title>Niche specialization of a soil ammonia-oxidizing archaeon, Candidatus Nitrosocosmicus oleophilus.</title>
        <authorList>
            <person name="Jung M.-Y."/>
            <person name="Rhee S.-K."/>
        </authorList>
    </citation>
    <scope>NUCLEOTIDE SEQUENCE [LARGE SCALE GENOMIC DNA]</scope>
    <source>
        <strain evidence="2">MY3</strain>
    </source>
</reference>
<name>A0A654LYG0_9ARCH</name>
<dbReference type="GeneID" id="60422320"/>
<evidence type="ECO:0000313" key="1">
    <source>
        <dbReference type="EMBL" id="ALI36564.1"/>
    </source>
</evidence>
<keyword evidence="2" id="KW-1185">Reference proteome</keyword>
<accession>A0A654LYG0</accession>
<proteinExistence type="predicted"/>
<evidence type="ECO:0000313" key="2">
    <source>
        <dbReference type="Proteomes" id="UP000058925"/>
    </source>
</evidence>
<gene>
    <name evidence="1" type="ORF">NMY3_02368</name>
</gene>
<dbReference type="Proteomes" id="UP000058925">
    <property type="component" value="Chromosome"/>
</dbReference>
<dbReference type="EMBL" id="CP012850">
    <property type="protein sequence ID" value="ALI36564.1"/>
    <property type="molecule type" value="Genomic_DNA"/>
</dbReference>
<protein>
    <submittedName>
        <fullName evidence="1">Uncharacterized protein</fullName>
    </submittedName>
</protein>